<dbReference type="InterPro" id="IPR050343">
    <property type="entry name" value="RsuA_PseudoU_synthase"/>
</dbReference>
<dbReference type="GO" id="GO:0003723">
    <property type="term" value="F:RNA binding"/>
    <property type="evidence" value="ECO:0007669"/>
    <property type="project" value="InterPro"/>
</dbReference>
<keyword evidence="2 3" id="KW-0413">Isomerase</keyword>
<gene>
    <name evidence="6" type="ORF">FBZ92_13444</name>
</gene>
<dbReference type="SUPFAM" id="SSF55120">
    <property type="entry name" value="Pseudouridine synthase"/>
    <property type="match status" value="1"/>
</dbReference>
<dbReference type="AlphaFoldDB" id="A0A560HRA1"/>
<dbReference type="Gene3D" id="3.30.70.580">
    <property type="entry name" value="Pseudouridine synthase I, catalytic domain, N-terminal subdomain"/>
    <property type="match status" value="1"/>
</dbReference>
<evidence type="ECO:0000256" key="4">
    <source>
        <dbReference type="SAM" id="MobiDB-lite"/>
    </source>
</evidence>
<dbReference type="InterPro" id="IPR020103">
    <property type="entry name" value="PsdUridine_synth_cat_dom_sf"/>
</dbReference>
<dbReference type="GO" id="GO:0140098">
    <property type="term" value="F:catalytic activity, acting on RNA"/>
    <property type="evidence" value="ECO:0007669"/>
    <property type="project" value="UniProtKB-ARBA"/>
</dbReference>
<evidence type="ECO:0000259" key="5">
    <source>
        <dbReference type="Pfam" id="PF00849"/>
    </source>
</evidence>
<dbReference type="Gene3D" id="3.30.70.1560">
    <property type="entry name" value="Alpha-L RNA-binding motif"/>
    <property type="match status" value="1"/>
</dbReference>
<evidence type="ECO:0000313" key="6">
    <source>
        <dbReference type="EMBL" id="TWB47560.1"/>
    </source>
</evidence>
<name>A0A560HRA1_9PROT</name>
<dbReference type="GO" id="GO:0001522">
    <property type="term" value="P:pseudouridine synthesis"/>
    <property type="evidence" value="ECO:0007669"/>
    <property type="project" value="InterPro"/>
</dbReference>
<reference evidence="6 7" key="1">
    <citation type="submission" date="2019-06" db="EMBL/GenBank/DDBJ databases">
        <title>Genomic Encyclopedia of Type Strains, Phase IV (KMG-V): Genome sequencing to study the core and pangenomes of soil and plant-associated prokaryotes.</title>
        <authorList>
            <person name="Whitman W."/>
        </authorList>
    </citation>
    <scope>NUCLEOTIDE SEQUENCE [LARGE SCALE GENOMIC DNA]</scope>
    <source>
        <strain evidence="6 7">BR 11140</strain>
    </source>
</reference>
<feature type="domain" description="Pseudouridine synthase RsuA/RluA-like" evidence="5">
    <location>
        <begin position="4"/>
        <end position="149"/>
    </location>
</feature>
<evidence type="ECO:0000256" key="3">
    <source>
        <dbReference type="RuleBase" id="RU003887"/>
    </source>
</evidence>
<evidence type="ECO:0000256" key="2">
    <source>
        <dbReference type="ARBA" id="ARBA00023235"/>
    </source>
</evidence>
<comment type="caution">
    <text evidence="6">The sequence shown here is derived from an EMBL/GenBank/DDBJ whole genome shotgun (WGS) entry which is preliminary data.</text>
</comment>
<dbReference type="Proteomes" id="UP000318050">
    <property type="component" value="Unassembled WGS sequence"/>
</dbReference>
<dbReference type="InterPro" id="IPR000748">
    <property type="entry name" value="PsdUridine_synth_RsuA/RluB/E/F"/>
</dbReference>
<protein>
    <recommendedName>
        <fullName evidence="3">Pseudouridine synthase</fullName>
        <ecNumber evidence="3">5.4.99.-</ecNumber>
    </recommendedName>
</protein>
<accession>A0A560HRA1</accession>
<dbReference type="PROSITE" id="PS01149">
    <property type="entry name" value="PSI_RSU"/>
    <property type="match status" value="1"/>
</dbReference>
<feature type="compositionally biased region" description="Low complexity" evidence="4">
    <location>
        <begin position="188"/>
        <end position="202"/>
    </location>
</feature>
<dbReference type="InterPro" id="IPR020094">
    <property type="entry name" value="TruA/RsuA/RluB/E/F_N"/>
</dbReference>
<dbReference type="GO" id="GO:0009982">
    <property type="term" value="F:pseudouridine synthase activity"/>
    <property type="evidence" value="ECO:0007669"/>
    <property type="project" value="InterPro"/>
</dbReference>
<feature type="region of interest" description="Disordered" evidence="4">
    <location>
        <begin position="176"/>
        <end position="208"/>
    </location>
</feature>
<evidence type="ECO:0000256" key="1">
    <source>
        <dbReference type="ARBA" id="ARBA00008348"/>
    </source>
</evidence>
<dbReference type="Pfam" id="PF00849">
    <property type="entry name" value="PseudoU_synth_2"/>
    <property type="match status" value="1"/>
</dbReference>
<dbReference type="InterPro" id="IPR018496">
    <property type="entry name" value="PsdUridine_synth_RsuA/RluB_CS"/>
</dbReference>
<organism evidence="6 7">
    <name type="scientific">Nitrospirillum amazonense</name>
    <dbReference type="NCBI Taxonomy" id="28077"/>
    <lineage>
        <taxon>Bacteria</taxon>
        <taxon>Pseudomonadati</taxon>
        <taxon>Pseudomonadota</taxon>
        <taxon>Alphaproteobacteria</taxon>
        <taxon>Rhodospirillales</taxon>
        <taxon>Azospirillaceae</taxon>
        <taxon>Nitrospirillum</taxon>
    </lineage>
</organism>
<dbReference type="InterPro" id="IPR042092">
    <property type="entry name" value="PsdUridine_s_RsuA/RluB/E/F_cat"/>
</dbReference>
<dbReference type="OrthoDB" id="9807213at2"/>
<dbReference type="NCBIfam" id="TIGR00093">
    <property type="entry name" value="pseudouridine synthase"/>
    <property type="match status" value="1"/>
</dbReference>
<proteinExistence type="inferred from homology"/>
<dbReference type="InterPro" id="IPR006145">
    <property type="entry name" value="PsdUridine_synth_RsuA/RluA"/>
</dbReference>
<dbReference type="EMBL" id="VITT01000034">
    <property type="protein sequence ID" value="TWB47560.1"/>
    <property type="molecule type" value="Genomic_DNA"/>
</dbReference>
<comment type="similarity">
    <text evidence="1 3">Belongs to the pseudouridine synthase RsuA family.</text>
</comment>
<sequence>MPRLILFNKPYDVLSQFSDETGRTTVKDYVDVPDVYPAGRLDRDSEGLLVLSDDGPFIHRIADPKHKLAKTYWAQVEGVPDEAALAALRRGVTLKDGPTLPTGARLMEEPPNLWPRDPPIRYRPAIPTSWIELTLREGRNRQVRRMTAAVGFPTLRLVRWAVGDWTLEDLAPGQWRDMPFPPRPAPAKAPAAKTPAAKTPLRAFRRSR</sequence>
<dbReference type="PANTHER" id="PTHR47683:SF2">
    <property type="entry name" value="RNA-BINDING S4 DOMAIN-CONTAINING PROTEIN"/>
    <property type="match status" value="1"/>
</dbReference>
<dbReference type="PANTHER" id="PTHR47683">
    <property type="entry name" value="PSEUDOURIDINE SYNTHASE FAMILY PROTEIN-RELATED"/>
    <property type="match status" value="1"/>
</dbReference>
<dbReference type="GO" id="GO:0006364">
    <property type="term" value="P:rRNA processing"/>
    <property type="evidence" value="ECO:0007669"/>
    <property type="project" value="UniProtKB-ARBA"/>
</dbReference>
<dbReference type="EC" id="5.4.99.-" evidence="3"/>
<evidence type="ECO:0000313" key="7">
    <source>
        <dbReference type="Proteomes" id="UP000318050"/>
    </source>
</evidence>